<feature type="domain" description="SLH" evidence="3">
    <location>
        <begin position="288"/>
        <end position="350"/>
    </location>
</feature>
<keyword evidence="1" id="KW-0677">Repeat</keyword>
<dbReference type="Pfam" id="PF00395">
    <property type="entry name" value="SLH"/>
    <property type="match status" value="3"/>
</dbReference>
<dbReference type="InterPro" id="IPR051465">
    <property type="entry name" value="Cell_Envelope_Struct_Comp"/>
</dbReference>
<gene>
    <name evidence="4" type="ORF">SAMN02745176_00631</name>
</gene>
<name>A0A1M6C127_9FIRM</name>
<evidence type="ECO:0000313" key="5">
    <source>
        <dbReference type="Proteomes" id="UP000184442"/>
    </source>
</evidence>
<dbReference type="RefSeq" id="WP_073024448.1">
    <property type="nucleotide sequence ID" value="NZ_FQZS01000004.1"/>
</dbReference>
<dbReference type="Proteomes" id="UP000184442">
    <property type="component" value="Unassembled WGS sequence"/>
</dbReference>
<dbReference type="AlphaFoldDB" id="A0A1M6C127"/>
<evidence type="ECO:0000256" key="1">
    <source>
        <dbReference type="ARBA" id="ARBA00022737"/>
    </source>
</evidence>
<feature type="region of interest" description="Disordered" evidence="2">
    <location>
        <begin position="110"/>
        <end position="144"/>
    </location>
</feature>
<protein>
    <submittedName>
        <fullName evidence="4">S-layer homology domain-containing protein</fullName>
    </submittedName>
</protein>
<dbReference type="STRING" id="1122184.SAMN02745176_00631"/>
<feature type="compositionally biased region" description="Gly residues" evidence="2">
    <location>
        <begin position="116"/>
        <end position="139"/>
    </location>
</feature>
<feature type="domain" description="SLH" evidence="3">
    <location>
        <begin position="160"/>
        <end position="223"/>
    </location>
</feature>
<dbReference type="InterPro" id="IPR001119">
    <property type="entry name" value="SLH_dom"/>
</dbReference>
<sequence length="353" mass="38468">MKNNFYKLLSIILITLMLFSDVMVVFAENRDNIGIIIKKHLVTVQGATNDDFADITIQVIRNDDGKRVYIDQLKTNESGQFSVTINLEKGSYKLIVGFTHGKVQRDFSVSYEDNEGGGSGGGSGGNGGNNGGSGGGSRGGSYSRGKVDDVAKLIEKTEPHKKAFSDIEKFYWAKEAIEAVAAKGILLETADETFSPEANITRGDFIGALIRALGLTAEAHGSFIDVSVTDPYYEDIKIARALGIAKGVGDDRLDPYSFITRQDMMVLIERALRISGKLEDKMADLTYLDQFEDKDQISGYAREAVALMVELGFIQGDGKNVNPKGYVTRAEAAVVLYRICTLLNGLSETIKNN</sequence>
<organism evidence="4 5">
    <name type="scientific">Lutispora thermophila DSM 19022</name>
    <dbReference type="NCBI Taxonomy" id="1122184"/>
    <lineage>
        <taxon>Bacteria</taxon>
        <taxon>Bacillati</taxon>
        <taxon>Bacillota</taxon>
        <taxon>Clostridia</taxon>
        <taxon>Lutisporales</taxon>
        <taxon>Lutisporaceae</taxon>
        <taxon>Lutispora</taxon>
    </lineage>
</organism>
<dbReference type="OrthoDB" id="1953162at2"/>
<dbReference type="PANTHER" id="PTHR43308">
    <property type="entry name" value="OUTER MEMBRANE PROTEIN ALPHA-RELATED"/>
    <property type="match status" value="1"/>
</dbReference>
<dbReference type="PROSITE" id="PS51272">
    <property type="entry name" value="SLH"/>
    <property type="match status" value="3"/>
</dbReference>
<accession>A0A1M6C127</accession>
<reference evidence="4 5" key="1">
    <citation type="submission" date="2016-11" db="EMBL/GenBank/DDBJ databases">
        <authorList>
            <person name="Jaros S."/>
            <person name="Januszkiewicz K."/>
            <person name="Wedrychowicz H."/>
        </authorList>
    </citation>
    <scope>NUCLEOTIDE SEQUENCE [LARGE SCALE GENOMIC DNA]</scope>
    <source>
        <strain evidence="4 5">DSM 19022</strain>
    </source>
</reference>
<dbReference type="PANTHER" id="PTHR43308:SF5">
    <property type="entry name" value="S-LAYER PROTEIN _ PEPTIDOGLYCAN ENDO-BETA-N-ACETYLGLUCOSAMINIDASE"/>
    <property type="match status" value="1"/>
</dbReference>
<evidence type="ECO:0000256" key="2">
    <source>
        <dbReference type="SAM" id="MobiDB-lite"/>
    </source>
</evidence>
<evidence type="ECO:0000313" key="4">
    <source>
        <dbReference type="EMBL" id="SHI54561.1"/>
    </source>
</evidence>
<keyword evidence="5" id="KW-1185">Reference proteome</keyword>
<proteinExistence type="predicted"/>
<evidence type="ECO:0000259" key="3">
    <source>
        <dbReference type="PROSITE" id="PS51272"/>
    </source>
</evidence>
<feature type="domain" description="SLH" evidence="3">
    <location>
        <begin position="224"/>
        <end position="282"/>
    </location>
</feature>
<dbReference type="EMBL" id="FQZS01000004">
    <property type="protein sequence ID" value="SHI54561.1"/>
    <property type="molecule type" value="Genomic_DNA"/>
</dbReference>